<dbReference type="UniPathway" id="UPA00219"/>
<evidence type="ECO:0000256" key="7">
    <source>
        <dbReference type="HAMAP-Rule" id="MF_00639"/>
    </source>
</evidence>
<keyword evidence="7 8" id="KW-0132">Cell division</keyword>
<dbReference type="Gene3D" id="3.40.1190.10">
    <property type="entry name" value="Mur-like, catalytic domain"/>
    <property type="match status" value="1"/>
</dbReference>
<dbReference type="Pfam" id="PF08245">
    <property type="entry name" value="Mur_ligase_M"/>
    <property type="match status" value="1"/>
</dbReference>
<dbReference type="InterPro" id="IPR005762">
    <property type="entry name" value="MurD"/>
</dbReference>
<name>A0A347ZS28_9CHLR</name>
<evidence type="ECO:0000256" key="3">
    <source>
        <dbReference type="ARBA" id="ARBA00022490"/>
    </source>
</evidence>
<comment type="catalytic activity">
    <reaction evidence="7 8">
        <text>UDP-N-acetyl-alpha-D-muramoyl-L-alanine + D-glutamate + ATP = UDP-N-acetyl-alpha-D-muramoyl-L-alanyl-D-glutamate + ADP + phosphate + H(+)</text>
        <dbReference type="Rhea" id="RHEA:16429"/>
        <dbReference type="ChEBI" id="CHEBI:15378"/>
        <dbReference type="ChEBI" id="CHEBI:29986"/>
        <dbReference type="ChEBI" id="CHEBI:30616"/>
        <dbReference type="ChEBI" id="CHEBI:43474"/>
        <dbReference type="ChEBI" id="CHEBI:83898"/>
        <dbReference type="ChEBI" id="CHEBI:83900"/>
        <dbReference type="ChEBI" id="CHEBI:456216"/>
        <dbReference type="EC" id="6.3.2.9"/>
    </reaction>
</comment>
<dbReference type="SUPFAM" id="SSF53244">
    <property type="entry name" value="MurD-like peptide ligases, peptide-binding domain"/>
    <property type="match status" value="1"/>
</dbReference>
<comment type="similarity">
    <text evidence="7">Belongs to the MurCDEF family.</text>
</comment>
<dbReference type="GO" id="GO:0008764">
    <property type="term" value="F:UDP-N-acetylmuramoylalanine-D-glutamate ligase activity"/>
    <property type="evidence" value="ECO:0007669"/>
    <property type="project" value="UniProtKB-UniRule"/>
</dbReference>
<evidence type="ECO:0000259" key="10">
    <source>
        <dbReference type="Pfam" id="PF08245"/>
    </source>
</evidence>
<dbReference type="AlphaFoldDB" id="A0A347ZS28"/>
<keyword evidence="4 7" id="KW-0436">Ligase</keyword>
<comment type="subcellular location">
    <subcellularLocation>
        <location evidence="1 7 8">Cytoplasm</location>
    </subcellularLocation>
</comment>
<evidence type="ECO:0000256" key="8">
    <source>
        <dbReference type="RuleBase" id="RU003664"/>
    </source>
</evidence>
<dbReference type="NCBIfam" id="TIGR01087">
    <property type="entry name" value="murD"/>
    <property type="match status" value="1"/>
</dbReference>
<comment type="function">
    <text evidence="7 8">Cell wall formation. Catalyzes the addition of glutamate to the nucleotide precursor UDP-N-acetylmuramoyl-L-alanine (UMA).</text>
</comment>
<dbReference type="Proteomes" id="UP000256388">
    <property type="component" value="Unassembled WGS sequence"/>
</dbReference>
<feature type="domain" description="Mur ligase central" evidence="10">
    <location>
        <begin position="114"/>
        <end position="294"/>
    </location>
</feature>
<organism evidence="11 12">
    <name type="scientific">Pelolinea submarina</name>
    <dbReference type="NCBI Taxonomy" id="913107"/>
    <lineage>
        <taxon>Bacteria</taxon>
        <taxon>Bacillati</taxon>
        <taxon>Chloroflexota</taxon>
        <taxon>Anaerolineae</taxon>
        <taxon>Anaerolineales</taxon>
        <taxon>Anaerolineaceae</taxon>
        <taxon>Pelolinea</taxon>
    </lineage>
</organism>
<dbReference type="Gene3D" id="3.40.50.720">
    <property type="entry name" value="NAD(P)-binding Rossmann-like Domain"/>
    <property type="match status" value="1"/>
</dbReference>
<keyword evidence="3 7" id="KW-0963">Cytoplasm</keyword>
<dbReference type="GO" id="GO:0005524">
    <property type="term" value="F:ATP binding"/>
    <property type="evidence" value="ECO:0007669"/>
    <property type="project" value="UniProtKB-UniRule"/>
</dbReference>
<accession>A0A347ZS28</accession>
<evidence type="ECO:0000256" key="5">
    <source>
        <dbReference type="ARBA" id="ARBA00022741"/>
    </source>
</evidence>
<comment type="pathway">
    <text evidence="2 7 8">Cell wall biogenesis; peptidoglycan biosynthesis.</text>
</comment>
<proteinExistence type="inferred from homology"/>
<keyword evidence="7 8" id="KW-0573">Peptidoglycan synthesis</keyword>
<dbReference type="InterPro" id="IPR013221">
    <property type="entry name" value="Mur_ligase_cen"/>
</dbReference>
<dbReference type="Pfam" id="PF02875">
    <property type="entry name" value="Mur_ligase_C"/>
    <property type="match status" value="1"/>
</dbReference>
<dbReference type="InterPro" id="IPR036565">
    <property type="entry name" value="Mur-like_cat_sf"/>
</dbReference>
<keyword evidence="5 7" id="KW-0547">Nucleotide-binding</keyword>
<dbReference type="EC" id="6.3.2.9" evidence="7 8"/>
<gene>
    <name evidence="7" type="primary">murD</name>
    <name evidence="11" type="ORF">DFR64_1204</name>
</gene>
<keyword evidence="7 8" id="KW-0131">Cell cycle</keyword>
<evidence type="ECO:0000256" key="6">
    <source>
        <dbReference type="ARBA" id="ARBA00022840"/>
    </source>
</evidence>
<dbReference type="HAMAP" id="MF_00639">
    <property type="entry name" value="MurD"/>
    <property type="match status" value="1"/>
</dbReference>
<evidence type="ECO:0000313" key="12">
    <source>
        <dbReference type="Proteomes" id="UP000256388"/>
    </source>
</evidence>
<reference evidence="11 12" key="1">
    <citation type="submission" date="2018-08" db="EMBL/GenBank/DDBJ databases">
        <title>Genomic Encyclopedia of Type Strains, Phase IV (KMG-IV): sequencing the most valuable type-strain genomes for metagenomic binning, comparative biology and taxonomic classification.</title>
        <authorList>
            <person name="Goeker M."/>
        </authorList>
    </citation>
    <scope>NUCLEOTIDE SEQUENCE [LARGE SCALE GENOMIC DNA]</scope>
    <source>
        <strain evidence="11 12">DSM 23923</strain>
    </source>
</reference>
<dbReference type="GO" id="GO:0009252">
    <property type="term" value="P:peptidoglycan biosynthetic process"/>
    <property type="evidence" value="ECO:0007669"/>
    <property type="project" value="UniProtKB-UniRule"/>
</dbReference>
<feature type="domain" description="Mur ligase C-terminal" evidence="9">
    <location>
        <begin position="317"/>
        <end position="430"/>
    </location>
</feature>
<dbReference type="GO" id="GO:0071555">
    <property type="term" value="P:cell wall organization"/>
    <property type="evidence" value="ECO:0007669"/>
    <property type="project" value="UniProtKB-KW"/>
</dbReference>
<evidence type="ECO:0000256" key="2">
    <source>
        <dbReference type="ARBA" id="ARBA00004752"/>
    </source>
</evidence>
<keyword evidence="7 8" id="KW-0133">Cell shape</keyword>
<comment type="caution">
    <text evidence="11">The sequence shown here is derived from an EMBL/GenBank/DDBJ whole genome shotgun (WGS) entry which is preliminary data.</text>
</comment>
<dbReference type="InterPro" id="IPR036615">
    <property type="entry name" value="Mur_ligase_C_dom_sf"/>
</dbReference>
<evidence type="ECO:0000256" key="1">
    <source>
        <dbReference type="ARBA" id="ARBA00004496"/>
    </source>
</evidence>
<dbReference type="SUPFAM" id="SSF53623">
    <property type="entry name" value="MurD-like peptide ligases, catalytic domain"/>
    <property type="match status" value="1"/>
</dbReference>
<keyword evidence="6 7" id="KW-0067">ATP-binding</keyword>
<sequence length="456" mass="49479">MKNWQGKQVLVIGAARQGLAASRFLAGHGAKVLLNDSRPQESFSAIIPDLEKQGISYHFGSHPLELLQGTDLVCISGGVPLEIPLIQEALRRNIELSNDSQIFMQAVKANVIGITGSAGKTTTTTLCGEIAKAELTSPRNAWVGGNIGFPLIENLENIQAEDWAVVEFSSFQLELMNVSPHIAVVLNITPNHLDRHKTMEAYTAAKAHILQHQNVDDIAILNRDDPGSLGLTGEVRGNLLTFGFNPPLYGNGCFVQDDHIVVTWQDNLTPLVPLDSLHLTGRHNLANALAACAASFAAGFSPKAMRDGIDAVKGVPHRLELVRERAGVRWYNDSIATAPERVMAAVRAMNAPLVLLLGGRDKDLPWGELAELLAKRKPKVILFGEAGDLIKNALMQNGADYAIIQVDDLQSAVQEADRLAMPGECVLLSPGGTSFDAFRDFEERGECFRKIVKELP</sequence>
<feature type="binding site" evidence="7">
    <location>
        <begin position="116"/>
        <end position="122"/>
    </location>
    <ligand>
        <name>ATP</name>
        <dbReference type="ChEBI" id="CHEBI:30616"/>
    </ligand>
</feature>
<evidence type="ECO:0000259" key="9">
    <source>
        <dbReference type="Pfam" id="PF02875"/>
    </source>
</evidence>
<dbReference type="GO" id="GO:0008360">
    <property type="term" value="P:regulation of cell shape"/>
    <property type="evidence" value="ECO:0007669"/>
    <property type="project" value="UniProtKB-KW"/>
</dbReference>
<dbReference type="Gene3D" id="3.90.190.20">
    <property type="entry name" value="Mur ligase, C-terminal domain"/>
    <property type="match status" value="1"/>
</dbReference>
<keyword evidence="12" id="KW-1185">Reference proteome</keyword>
<dbReference type="GO" id="GO:0051301">
    <property type="term" value="P:cell division"/>
    <property type="evidence" value="ECO:0007669"/>
    <property type="project" value="UniProtKB-KW"/>
</dbReference>
<dbReference type="RefSeq" id="WP_116224459.1">
    <property type="nucleotide sequence ID" value="NZ_AP018437.1"/>
</dbReference>
<keyword evidence="7 8" id="KW-0961">Cell wall biogenesis/degradation</keyword>
<dbReference type="PANTHER" id="PTHR43692:SF1">
    <property type="entry name" value="UDP-N-ACETYLMURAMOYLALANINE--D-GLUTAMATE LIGASE"/>
    <property type="match status" value="1"/>
</dbReference>
<dbReference type="InterPro" id="IPR004101">
    <property type="entry name" value="Mur_ligase_C"/>
</dbReference>
<dbReference type="PANTHER" id="PTHR43692">
    <property type="entry name" value="UDP-N-ACETYLMURAMOYLALANINE--D-GLUTAMATE LIGASE"/>
    <property type="match status" value="1"/>
</dbReference>
<dbReference type="SUPFAM" id="SSF51984">
    <property type="entry name" value="MurCD N-terminal domain"/>
    <property type="match status" value="1"/>
</dbReference>
<dbReference type="GO" id="GO:0005737">
    <property type="term" value="C:cytoplasm"/>
    <property type="evidence" value="ECO:0007669"/>
    <property type="project" value="UniProtKB-SubCell"/>
</dbReference>
<dbReference type="Pfam" id="PF21799">
    <property type="entry name" value="MurD-like_N"/>
    <property type="match status" value="1"/>
</dbReference>
<protein>
    <recommendedName>
        <fullName evidence="7 8">UDP-N-acetylmuramoylalanine--D-glutamate ligase</fullName>
        <ecNumber evidence="7 8">6.3.2.9</ecNumber>
    </recommendedName>
    <alternativeName>
        <fullName evidence="7">D-glutamic acid-adding enzyme</fullName>
    </alternativeName>
    <alternativeName>
        <fullName evidence="7">UDP-N-acetylmuramoyl-L-alanyl-D-glutamate synthetase</fullName>
    </alternativeName>
</protein>
<dbReference type="EMBL" id="QUMS01000001">
    <property type="protein sequence ID" value="REG11326.1"/>
    <property type="molecule type" value="Genomic_DNA"/>
</dbReference>
<dbReference type="OrthoDB" id="9809796at2"/>
<evidence type="ECO:0000256" key="4">
    <source>
        <dbReference type="ARBA" id="ARBA00022598"/>
    </source>
</evidence>
<evidence type="ECO:0000313" key="11">
    <source>
        <dbReference type="EMBL" id="REG11326.1"/>
    </source>
</evidence>